<accession>A0AAW7YWQ2</accession>
<dbReference type="EMBL" id="JAUOQO010001039">
    <property type="protein sequence ID" value="MDO6575669.1"/>
    <property type="molecule type" value="Genomic_DNA"/>
</dbReference>
<organism evidence="2 3">
    <name type="scientific">Staphylococcus pasteuri_A</name>
    <dbReference type="NCBI Taxonomy" id="3062664"/>
    <lineage>
        <taxon>Bacteria</taxon>
        <taxon>Bacillati</taxon>
        <taxon>Bacillota</taxon>
        <taxon>Bacilli</taxon>
        <taxon>Bacillales</taxon>
        <taxon>Staphylococcaceae</taxon>
        <taxon>Staphylococcus</taxon>
    </lineage>
</organism>
<reference evidence="2" key="1">
    <citation type="submission" date="2023-07" db="EMBL/GenBank/DDBJ databases">
        <title>Genome content predicts the carbon catabolic preferences of heterotrophic bacteria.</title>
        <authorList>
            <person name="Gralka M."/>
        </authorList>
    </citation>
    <scope>NUCLEOTIDE SEQUENCE</scope>
    <source>
        <strain evidence="2">E2R20</strain>
    </source>
</reference>
<feature type="transmembrane region" description="Helical" evidence="1">
    <location>
        <begin position="12"/>
        <end position="32"/>
    </location>
</feature>
<evidence type="ECO:0000256" key="1">
    <source>
        <dbReference type="SAM" id="Phobius"/>
    </source>
</evidence>
<protein>
    <submittedName>
        <fullName evidence="2">Uncharacterized protein</fullName>
    </submittedName>
</protein>
<evidence type="ECO:0000313" key="2">
    <source>
        <dbReference type="EMBL" id="MDO6575669.1"/>
    </source>
</evidence>
<gene>
    <name evidence="2" type="ORF">Q4528_16290</name>
</gene>
<sequence>LLTFGKDIYTGFSGMQEIFLLSLFIGGLSALMREQGGLRFIQQWVGNRVNKAKSRSFAAQNGIALITALTNLAVANNT</sequence>
<dbReference type="AlphaFoldDB" id="A0AAW7YWQ2"/>
<feature type="non-terminal residue" evidence="2">
    <location>
        <position position="1"/>
    </location>
</feature>
<keyword evidence="1" id="KW-0812">Transmembrane</keyword>
<dbReference type="Proteomes" id="UP001170310">
    <property type="component" value="Unassembled WGS sequence"/>
</dbReference>
<name>A0AAW7YWQ2_9STAP</name>
<keyword evidence="1" id="KW-1133">Transmembrane helix</keyword>
<evidence type="ECO:0000313" key="3">
    <source>
        <dbReference type="Proteomes" id="UP001170310"/>
    </source>
</evidence>
<comment type="caution">
    <text evidence="2">The sequence shown here is derived from an EMBL/GenBank/DDBJ whole genome shotgun (WGS) entry which is preliminary data.</text>
</comment>
<proteinExistence type="predicted"/>
<keyword evidence="3" id="KW-1185">Reference proteome</keyword>
<keyword evidence="1" id="KW-0472">Membrane</keyword>
<feature type="non-terminal residue" evidence="2">
    <location>
        <position position="78"/>
    </location>
</feature>